<evidence type="ECO:0000256" key="3">
    <source>
        <dbReference type="ARBA" id="ARBA00023006"/>
    </source>
</evidence>
<keyword evidence="2" id="KW-0677">Repeat</keyword>
<dbReference type="InterPro" id="IPR036322">
    <property type="entry name" value="WD40_repeat_dom_sf"/>
</dbReference>
<accession>A0A0N4UST6</accession>
<dbReference type="InterPro" id="IPR015943">
    <property type="entry name" value="WD40/YVTN_repeat-like_dom_sf"/>
</dbReference>
<dbReference type="SUPFAM" id="SSF50978">
    <property type="entry name" value="WD40 repeat-like"/>
    <property type="match status" value="1"/>
</dbReference>
<dbReference type="InterPro" id="IPR048720">
    <property type="entry name" value="PROPPIN"/>
</dbReference>
<dbReference type="OrthoDB" id="1667587at2759"/>
<comment type="similarity">
    <text evidence="4">Belongs to the WD repeat PROPPIN family.</text>
</comment>
<evidence type="ECO:0000256" key="1">
    <source>
        <dbReference type="ARBA" id="ARBA00022574"/>
    </source>
</evidence>
<reference evidence="8" key="1">
    <citation type="submission" date="2017-02" db="UniProtKB">
        <authorList>
            <consortium name="WormBaseParasite"/>
        </authorList>
    </citation>
    <scope>IDENTIFICATION</scope>
</reference>
<reference evidence="6 7" key="2">
    <citation type="submission" date="2018-10" db="EMBL/GenBank/DDBJ databases">
        <authorList>
            <consortium name="Pathogen Informatics"/>
        </authorList>
    </citation>
    <scope>NUCLEOTIDE SEQUENCE [LARGE SCALE GENOMIC DNA]</scope>
</reference>
<dbReference type="GO" id="GO:0005737">
    <property type="term" value="C:cytoplasm"/>
    <property type="evidence" value="ECO:0007669"/>
    <property type="project" value="UniProtKB-ARBA"/>
</dbReference>
<evidence type="ECO:0000256" key="5">
    <source>
        <dbReference type="SAM" id="Phobius"/>
    </source>
</evidence>
<dbReference type="Gene3D" id="2.130.10.10">
    <property type="entry name" value="YVTN repeat-like/Quinoprotein amine dehydrogenase"/>
    <property type="match status" value="1"/>
</dbReference>
<proteinExistence type="inferred from homology"/>
<dbReference type="AlphaFoldDB" id="A0A0N4UST6"/>
<feature type="transmembrane region" description="Helical" evidence="5">
    <location>
        <begin position="207"/>
        <end position="230"/>
    </location>
</feature>
<dbReference type="InterPro" id="IPR001680">
    <property type="entry name" value="WD40_rpt"/>
</dbReference>
<dbReference type="GO" id="GO:0006914">
    <property type="term" value="P:autophagy"/>
    <property type="evidence" value="ECO:0007669"/>
    <property type="project" value="UniProtKB-KW"/>
</dbReference>
<evidence type="ECO:0000313" key="7">
    <source>
        <dbReference type="Proteomes" id="UP000274131"/>
    </source>
</evidence>
<keyword evidence="7" id="KW-1185">Reference proteome</keyword>
<gene>
    <name evidence="6" type="ORF">EVEC_LOCUS151</name>
</gene>
<dbReference type="WBParaSite" id="EVEC_0000021401-mRNA-1">
    <property type="protein sequence ID" value="EVEC_0000021401-mRNA-1"/>
    <property type="gene ID" value="EVEC_0000021401"/>
</dbReference>
<dbReference type="Pfam" id="PF21032">
    <property type="entry name" value="PROPPIN"/>
    <property type="match status" value="1"/>
</dbReference>
<dbReference type="Proteomes" id="UP000274131">
    <property type="component" value="Unassembled WGS sequence"/>
</dbReference>
<dbReference type="STRING" id="51028.A0A0N4UST6"/>
<organism evidence="8">
    <name type="scientific">Enterobius vermicularis</name>
    <name type="common">Human pinworm</name>
    <dbReference type="NCBI Taxonomy" id="51028"/>
    <lineage>
        <taxon>Eukaryota</taxon>
        <taxon>Metazoa</taxon>
        <taxon>Ecdysozoa</taxon>
        <taxon>Nematoda</taxon>
        <taxon>Chromadorea</taxon>
        <taxon>Rhabditida</taxon>
        <taxon>Spirurina</taxon>
        <taxon>Oxyuridomorpha</taxon>
        <taxon>Oxyuroidea</taxon>
        <taxon>Oxyuridae</taxon>
        <taxon>Enterobius</taxon>
    </lineage>
</organism>
<dbReference type="EMBL" id="UXUI01000097">
    <property type="protein sequence ID" value="VDD85008.1"/>
    <property type="molecule type" value="Genomic_DNA"/>
</dbReference>
<evidence type="ECO:0000313" key="8">
    <source>
        <dbReference type="WBParaSite" id="EVEC_0000021401-mRNA-1"/>
    </source>
</evidence>
<evidence type="ECO:0000256" key="2">
    <source>
        <dbReference type="ARBA" id="ARBA00022737"/>
    </source>
</evidence>
<keyword evidence="5" id="KW-0472">Membrane</keyword>
<keyword evidence="5" id="KW-1133">Transmembrane helix</keyword>
<protein>
    <submittedName>
        <fullName evidence="8">WD_REPEATS_REGION domain-containing protein</fullName>
    </submittedName>
</protein>
<dbReference type="SMART" id="SM00320">
    <property type="entry name" value="WD40"/>
    <property type="match status" value="1"/>
</dbReference>
<sequence>VFRQVYILGILFFSGKEGVRYVERFYASSLVAYVLHRCPRKARVYNIKERQDVCTLNCKNTIMAVKMNREVSAVLSRKCFSDGISYFSIFSTLWFIHHEIYDVPGNKEGIIDITSEGPSLVAYPGAAEVGKVNLFDVSNNSPFTTISAHKSPLATVRFNSTGTFIATSSTKGTVIRVFNVESGDKFYEFSRGVSRLVLMTSLDSKKFFAFTDYSFSLFIIFLYVYLWYFFKLLERGLCFTKHAHFLLYSAFLTSIRMGNKVQCCLGL</sequence>
<keyword evidence="1" id="KW-0853">WD repeat</keyword>
<evidence type="ECO:0000256" key="4">
    <source>
        <dbReference type="ARBA" id="ARBA00025740"/>
    </source>
</evidence>
<name>A0A0N4UST6_ENTVE</name>
<evidence type="ECO:0000313" key="6">
    <source>
        <dbReference type="EMBL" id="VDD85008.1"/>
    </source>
</evidence>
<dbReference type="PANTHER" id="PTHR11227">
    <property type="entry name" value="WD-REPEAT PROTEIN INTERACTING WITH PHOSPHOINOSIDES WIPI -RELATED"/>
    <property type="match status" value="1"/>
</dbReference>
<keyword evidence="5" id="KW-0812">Transmembrane</keyword>
<keyword evidence="3" id="KW-0072">Autophagy</keyword>